<keyword evidence="7" id="KW-0436">Ligase</keyword>
<dbReference type="Pfam" id="PF04932">
    <property type="entry name" value="Wzy_C"/>
    <property type="match status" value="1"/>
</dbReference>
<feature type="transmembrane region" description="Helical" evidence="5">
    <location>
        <begin position="44"/>
        <end position="60"/>
    </location>
</feature>
<dbReference type="PANTHER" id="PTHR37422">
    <property type="entry name" value="TEICHURONIC ACID BIOSYNTHESIS PROTEIN TUAE"/>
    <property type="match status" value="1"/>
</dbReference>
<feature type="transmembrane region" description="Helical" evidence="5">
    <location>
        <begin position="274"/>
        <end position="291"/>
    </location>
</feature>
<organism evidence="7 8">
    <name type="scientific">Thermus brockianus</name>
    <dbReference type="NCBI Taxonomy" id="56956"/>
    <lineage>
        <taxon>Bacteria</taxon>
        <taxon>Thermotogati</taxon>
        <taxon>Deinococcota</taxon>
        <taxon>Deinococci</taxon>
        <taxon>Thermales</taxon>
        <taxon>Thermaceae</taxon>
        <taxon>Thermus</taxon>
    </lineage>
</organism>
<feature type="transmembrane region" description="Helical" evidence="5">
    <location>
        <begin position="111"/>
        <end position="130"/>
    </location>
</feature>
<evidence type="ECO:0000259" key="6">
    <source>
        <dbReference type="Pfam" id="PF04932"/>
    </source>
</evidence>
<sequence>MTLAPSPSRPTLLEGVLLLSLLAALTAINPSGQGHAEIWNAPREAGMTAFVLLALLGVLTRKSGPTHLGKPFLALLASLGFLLSGIAATVLSPQPIWSFTGYPSVGDGLRFWALGVAFAWAVYLALETGLVSPKRFAAALFLGLALHALAVLPQVVNWKLDYTQTQGQTYVRCFDVAKSQCQENPEATASGVHGGQMPIGLTSHRGHAAGVLALLGLFLAGQYLSRPNPKLLFLFALGSLALWLTQTRGGWLALWIPLLSLGLFGARYKQTQGVWKLLTIGALTFGAYWGLAHLQLAEFRRVLPELGAGFTEANAYSSGRLELWQKALAALPLRPLLGWGFDGFARAYPYVVDWNGKEKSRVPIALTPPVQVIQGEDRLIYLEDAKGLRLLAPSPYAKAHNWVLDLLLSVGVLGGLAYLLWLGLTLGQATWEKLPWVLVLVGYILYGLTWYDSVHVTPIALLALGASWVRNEVWQEA</sequence>
<dbReference type="KEGG" id="tbc:A0O31_01391"/>
<evidence type="ECO:0000313" key="8">
    <source>
        <dbReference type="Proteomes" id="UP000182993"/>
    </source>
</evidence>
<feature type="transmembrane region" description="Helical" evidence="5">
    <location>
        <begin position="72"/>
        <end position="91"/>
    </location>
</feature>
<reference evidence="8" key="1">
    <citation type="submission" date="2016-06" db="EMBL/GenBank/DDBJ databases">
        <title>Whole genome sequencing of Thermus brockianus strain GE-1.</title>
        <authorList>
            <person name="Schaefers C."/>
            <person name="Blank S."/>
            <person name="Wiebusch S."/>
            <person name="Elleuche S."/>
            <person name="Antranikian G."/>
        </authorList>
    </citation>
    <scope>NUCLEOTIDE SEQUENCE [LARGE SCALE GENOMIC DNA]</scope>
    <source>
        <strain evidence="8">GE-1</strain>
    </source>
</reference>
<dbReference type="AlphaFoldDB" id="A0A1J0LTG0"/>
<evidence type="ECO:0000256" key="3">
    <source>
        <dbReference type="ARBA" id="ARBA00022989"/>
    </source>
</evidence>
<dbReference type="OrthoDB" id="8576060at2"/>
<evidence type="ECO:0000313" key="7">
    <source>
        <dbReference type="EMBL" id="APD09512.1"/>
    </source>
</evidence>
<feature type="transmembrane region" description="Helical" evidence="5">
    <location>
        <begin position="206"/>
        <end position="224"/>
    </location>
</feature>
<evidence type="ECO:0000256" key="5">
    <source>
        <dbReference type="SAM" id="Phobius"/>
    </source>
</evidence>
<evidence type="ECO:0000256" key="1">
    <source>
        <dbReference type="ARBA" id="ARBA00004141"/>
    </source>
</evidence>
<feature type="transmembrane region" description="Helical" evidence="5">
    <location>
        <begin position="231"/>
        <end position="254"/>
    </location>
</feature>
<dbReference type="InterPro" id="IPR007016">
    <property type="entry name" value="O-antigen_ligase-rel_domated"/>
</dbReference>
<evidence type="ECO:0000256" key="2">
    <source>
        <dbReference type="ARBA" id="ARBA00022692"/>
    </source>
</evidence>
<dbReference type="Proteomes" id="UP000182993">
    <property type="component" value="Chromosome"/>
</dbReference>
<keyword evidence="4 5" id="KW-0472">Membrane</keyword>
<feature type="transmembrane region" description="Helical" evidence="5">
    <location>
        <begin position="434"/>
        <end position="451"/>
    </location>
</feature>
<keyword evidence="2 5" id="KW-0812">Transmembrane</keyword>
<feature type="transmembrane region" description="Helical" evidence="5">
    <location>
        <begin position="402"/>
        <end position="422"/>
    </location>
</feature>
<dbReference type="EMBL" id="CP016312">
    <property type="protein sequence ID" value="APD09512.1"/>
    <property type="molecule type" value="Genomic_DNA"/>
</dbReference>
<dbReference type="GO" id="GO:0016874">
    <property type="term" value="F:ligase activity"/>
    <property type="evidence" value="ECO:0007669"/>
    <property type="project" value="UniProtKB-KW"/>
</dbReference>
<dbReference type="RefSeq" id="WP_071677209.1">
    <property type="nucleotide sequence ID" value="NZ_CP016312.1"/>
</dbReference>
<dbReference type="PANTHER" id="PTHR37422:SF13">
    <property type="entry name" value="LIPOPOLYSACCHARIDE BIOSYNTHESIS PROTEIN PA4999-RELATED"/>
    <property type="match status" value="1"/>
</dbReference>
<name>A0A1J0LTG0_THEBO</name>
<accession>A0A1J0LTG0</accession>
<feature type="transmembrane region" description="Helical" evidence="5">
    <location>
        <begin position="137"/>
        <end position="156"/>
    </location>
</feature>
<dbReference type="InterPro" id="IPR051533">
    <property type="entry name" value="WaaL-like"/>
</dbReference>
<keyword evidence="3 5" id="KW-1133">Transmembrane helix</keyword>
<comment type="subcellular location">
    <subcellularLocation>
        <location evidence="1">Membrane</location>
        <topology evidence="1">Multi-pass membrane protein</topology>
    </subcellularLocation>
</comment>
<dbReference type="GO" id="GO:0016020">
    <property type="term" value="C:membrane"/>
    <property type="evidence" value="ECO:0007669"/>
    <property type="project" value="UniProtKB-SubCell"/>
</dbReference>
<dbReference type="STRING" id="56956.A0O31_01391"/>
<protein>
    <submittedName>
        <fullName evidence="7">O-Antigen ligase</fullName>
    </submittedName>
</protein>
<feature type="domain" description="O-antigen ligase-related" evidence="6">
    <location>
        <begin position="233"/>
        <end position="354"/>
    </location>
</feature>
<gene>
    <name evidence="7" type="ORF">A0O31_01391</name>
</gene>
<proteinExistence type="predicted"/>
<evidence type="ECO:0000256" key="4">
    <source>
        <dbReference type="ARBA" id="ARBA00023136"/>
    </source>
</evidence>